<name>A0ABD4Y3L1_STUST</name>
<feature type="transmembrane region" description="Helical" evidence="5">
    <location>
        <begin position="93"/>
        <end position="110"/>
    </location>
</feature>
<evidence type="ECO:0000313" key="8">
    <source>
        <dbReference type="Proteomes" id="UP001161139"/>
    </source>
</evidence>
<gene>
    <name evidence="7" type="ORF">N5D09_15295</name>
</gene>
<dbReference type="Proteomes" id="UP001161139">
    <property type="component" value="Unassembled WGS sequence"/>
</dbReference>
<evidence type="ECO:0000256" key="3">
    <source>
        <dbReference type="ARBA" id="ARBA00022989"/>
    </source>
</evidence>
<keyword evidence="7" id="KW-0436">Ligase</keyword>
<feature type="transmembrane region" description="Helical" evidence="5">
    <location>
        <begin position="294"/>
        <end position="314"/>
    </location>
</feature>
<feature type="transmembrane region" description="Helical" evidence="5">
    <location>
        <begin position="366"/>
        <end position="385"/>
    </location>
</feature>
<feature type="transmembrane region" description="Helical" evidence="5">
    <location>
        <begin position="64"/>
        <end position="81"/>
    </location>
</feature>
<proteinExistence type="predicted"/>
<dbReference type="PANTHER" id="PTHR37422">
    <property type="entry name" value="TEICHURONIC ACID BIOSYNTHESIS PROTEIN TUAE"/>
    <property type="match status" value="1"/>
</dbReference>
<feature type="transmembrane region" description="Helical" evidence="5">
    <location>
        <begin position="38"/>
        <end position="57"/>
    </location>
</feature>
<evidence type="ECO:0000313" key="7">
    <source>
        <dbReference type="EMBL" id="MDH0689457.1"/>
    </source>
</evidence>
<dbReference type="GO" id="GO:0016874">
    <property type="term" value="F:ligase activity"/>
    <property type="evidence" value="ECO:0007669"/>
    <property type="project" value="UniProtKB-KW"/>
</dbReference>
<accession>A0ABD4Y3L1</accession>
<feature type="domain" description="O-antigen ligase-related" evidence="6">
    <location>
        <begin position="188"/>
        <end position="311"/>
    </location>
</feature>
<dbReference type="InterPro" id="IPR051533">
    <property type="entry name" value="WaaL-like"/>
</dbReference>
<feature type="transmembrane region" description="Helical" evidence="5">
    <location>
        <begin position="326"/>
        <end position="346"/>
    </location>
</feature>
<dbReference type="InterPro" id="IPR007016">
    <property type="entry name" value="O-antigen_ligase-rel_domated"/>
</dbReference>
<evidence type="ECO:0000256" key="2">
    <source>
        <dbReference type="ARBA" id="ARBA00022692"/>
    </source>
</evidence>
<reference evidence="7" key="1">
    <citation type="submission" date="2022-09" db="EMBL/GenBank/DDBJ databases">
        <title>Intensive care unit water sources are persistently colonized with multi-drug resistant bacteria and are the site of extensive horizontal gene transfer of antibiotic resistance genes.</title>
        <authorList>
            <person name="Diorio-Toth L."/>
        </authorList>
    </citation>
    <scope>NUCLEOTIDE SEQUENCE</scope>
    <source>
        <strain evidence="7">GD03864</strain>
    </source>
</reference>
<protein>
    <submittedName>
        <fullName evidence="7">O-antigen ligase family protein</fullName>
    </submittedName>
</protein>
<evidence type="ECO:0000256" key="5">
    <source>
        <dbReference type="SAM" id="Phobius"/>
    </source>
</evidence>
<organism evidence="7 8">
    <name type="scientific">Stutzerimonas stutzeri</name>
    <name type="common">Pseudomonas stutzeri</name>
    <dbReference type="NCBI Taxonomy" id="316"/>
    <lineage>
        <taxon>Bacteria</taxon>
        <taxon>Pseudomonadati</taxon>
        <taxon>Pseudomonadota</taxon>
        <taxon>Gammaproteobacteria</taxon>
        <taxon>Pseudomonadales</taxon>
        <taxon>Pseudomonadaceae</taxon>
        <taxon>Stutzerimonas</taxon>
    </lineage>
</organism>
<dbReference type="Pfam" id="PF04932">
    <property type="entry name" value="Wzy_C"/>
    <property type="match status" value="1"/>
</dbReference>
<feature type="transmembrane region" description="Helical" evidence="5">
    <location>
        <begin position="225"/>
        <end position="242"/>
    </location>
</feature>
<dbReference type="RefSeq" id="WP_125460198.1">
    <property type="nucleotide sequence ID" value="NZ_CP104580.1"/>
</dbReference>
<keyword evidence="2 5" id="KW-0812">Transmembrane</keyword>
<feature type="transmembrane region" description="Helical" evidence="5">
    <location>
        <begin position="157"/>
        <end position="173"/>
    </location>
</feature>
<dbReference type="AlphaFoldDB" id="A0ABD4Y3L1"/>
<evidence type="ECO:0000256" key="4">
    <source>
        <dbReference type="ARBA" id="ARBA00023136"/>
    </source>
</evidence>
<dbReference type="GO" id="GO:0016020">
    <property type="term" value="C:membrane"/>
    <property type="evidence" value="ECO:0007669"/>
    <property type="project" value="UniProtKB-SubCell"/>
</dbReference>
<keyword evidence="4 5" id="KW-0472">Membrane</keyword>
<dbReference type="PANTHER" id="PTHR37422:SF13">
    <property type="entry name" value="LIPOPOLYSACCHARIDE BIOSYNTHESIS PROTEIN PA4999-RELATED"/>
    <property type="match status" value="1"/>
</dbReference>
<keyword evidence="3 5" id="KW-1133">Transmembrane helix</keyword>
<evidence type="ECO:0000259" key="6">
    <source>
        <dbReference type="Pfam" id="PF04932"/>
    </source>
</evidence>
<dbReference type="EMBL" id="JAOCDG010000028">
    <property type="protein sequence ID" value="MDH0689457.1"/>
    <property type="molecule type" value="Genomic_DNA"/>
</dbReference>
<feature type="transmembrane region" description="Helical" evidence="5">
    <location>
        <begin position="180"/>
        <end position="197"/>
    </location>
</feature>
<evidence type="ECO:0000256" key="1">
    <source>
        <dbReference type="ARBA" id="ARBA00004141"/>
    </source>
</evidence>
<sequence length="388" mass="42533">MDSRRIGMAWLTLGLLWFLLGITWISTAKVFQQGLIALLWLPAIWASWSCRALLLDLWRQEKPLVVALLALVAWAAFSVSWSAAEEPAREAKRLIYVVLFLLALVCLAQAPSRVVSVLTWAGFGLALAALAALVRHYGLGAKPWAWRAQGFGLLDHPIIGGYVFGMTLIWWFCLPPKRTALRWAWAAGLLALFVFSVMTQSRGVWVALLASILLMPAWRAGRGGLIAAVVLLLVAALGYWLFGNYVVARGTSYRPEIFAASLAMIADRPWLGLGLGSEYQVQALGRMFDHTHNLFTHAALELGLPGLVLWLVVWTRCFVIALRERATPLGGALLAMLSYSTLALLFDGASLWDSPRPEWFLTWLPVGLALGLTAGSATPCVTIATPEI</sequence>
<comment type="subcellular location">
    <subcellularLocation>
        <location evidence="1">Membrane</location>
        <topology evidence="1">Multi-pass membrane protein</topology>
    </subcellularLocation>
</comment>
<feature type="transmembrane region" description="Helical" evidence="5">
    <location>
        <begin position="203"/>
        <end position="218"/>
    </location>
</feature>
<feature type="transmembrane region" description="Helical" evidence="5">
    <location>
        <begin position="117"/>
        <end position="137"/>
    </location>
</feature>
<comment type="caution">
    <text evidence="7">The sequence shown here is derived from an EMBL/GenBank/DDBJ whole genome shotgun (WGS) entry which is preliminary data.</text>
</comment>